<dbReference type="EMBL" id="CM047909">
    <property type="protein sequence ID" value="KAJ0078564.1"/>
    <property type="molecule type" value="Genomic_DNA"/>
</dbReference>
<sequence length="501" mass="54636">MEEESLENGNINSHLLADVDGEAESESSATFILVFSTFIAVCGSYVFGTCLGYYSPAGIGIRDDLDLSESEYALFGSIMTVGAMIGAIISGKTSEIIGRRGAMGISELFCLIGWLSILFSKVFSVLLSFLMGFSSKFIILMVQWMLVEKNVWLLDIGRLLIGCGIGLLSYVVPVYIAEITPKNLRGGFSSVHQFMITLGSAMTYFIGTAVTWRTLALIGIIPCLVQLVGLLIIPESPRWLAKIGREKDCEAVLQRLRGESANISEEATEITDYIQNLKQLPEDRILDLFQRIYARSLMVGVALMLMQQFGGVNGIELYSSSIFEAAGFSAKVGITAMAIVQIPMTILGILLMDKSGRRPLLLSSSVGTFIGSLLAGVSFSLQDHQLWKKVTPVLVFVGILVYSGSFGLGLAGIPWLIMSEIFPINIKDSAGSFVSLVNWSSSWIVTFIFNFLLERSPAGTFFIFSSISGLTVLFVAKIVPETKGRTLEQIQSVMNPLTARR</sequence>
<gene>
    <name evidence="1" type="ORF">Patl1_22750</name>
</gene>
<organism evidence="1 2">
    <name type="scientific">Pistacia atlantica</name>
    <dbReference type="NCBI Taxonomy" id="434234"/>
    <lineage>
        <taxon>Eukaryota</taxon>
        <taxon>Viridiplantae</taxon>
        <taxon>Streptophyta</taxon>
        <taxon>Embryophyta</taxon>
        <taxon>Tracheophyta</taxon>
        <taxon>Spermatophyta</taxon>
        <taxon>Magnoliopsida</taxon>
        <taxon>eudicotyledons</taxon>
        <taxon>Gunneridae</taxon>
        <taxon>Pentapetalae</taxon>
        <taxon>rosids</taxon>
        <taxon>malvids</taxon>
        <taxon>Sapindales</taxon>
        <taxon>Anacardiaceae</taxon>
        <taxon>Pistacia</taxon>
    </lineage>
</organism>
<name>A0ACC0ZU36_9ROSI</name>
<accession>A0ACC0ZU36</accession>
<evidence type="ECO:0000313" key="1">
    <source>
        <dbReference type="EMBL" id="KAJ0078564.1"/>
    </source>
</evidence>
<proteinExistence type="predicted"/>
<evidence type="ECO:0000313" key="2">
    <source>
        <dbReference type="Proteomes" id="UP001164250"/>
    </source>
</evidence>
<reference evidence="2" key="1">
    <citation type="journal article" date="2023" name="G3 (Bethesda)">
        <title>Genome assembly and association tests identify interacting loci associated with vigor, precocity, and sex in interspecific pistachio rootstocks.</title>
        <authorList>
            <person name="Palmer W."/>
            <person name="Jacygrad E."/>
            <person name="Sagayaradj S."/>
            <person name="Cavanaugh K."/>
            <person name="Han R."/>
            <person name="Bertier L."/>
            <person name="Beede B."/>
            <person name="Kafkas S."/>
            <person name="Golino D."/>
            <person name="Preece J."/>
            <person name="Michelmore R."/>
        </authorList>
    </citation>
    <scope>NUCLEOTIDE SEQUENCE [LARGE SCALE GENOMIC DNA]</scope>
</reference>
<comment type="caution">
    <text evidence="1">The sequence shown here is derived from an EMBL/GenBank/DDBJ whole genome shotgun (WGS) entry which is preliminary data.</text>
</comment>
<keyword evidence="2" id="KW-1185">Reference proteome</keyword>
<dbReference type="Proteomes" id="UP001164250">
    <property type="component" value="Chromosome 13"/>
</dbReference>
<protein>
    <submittedName>
        <fullName evidence="1">Uncharacterized protein</fullName>
    </submittedName>
</protein>